<protein>
    <submittedName>
        <fullName evidence="1">Uncharacterized protein</fullName>
    </submittedName>
</protein>
<sequence length="258" mass="29402">MNTLERNMIEVLKRLKNDYGVFEIKAEFEAEGSRMEEMMRLKDITSSVGLPIILKIGGVEAVTDIYNALSIGVKGIIAPMVETPFALSKYLNMIKTMIAEDNAQDIEFAFNVETLTTCENIIDMLFKTDIGILTGITIGRVDLSGSMEIPREQINTSNKLFTMVEYCLQEIKEHQLKTGLGGGISKEALPVIERLSPLLDKFETRKVVFPIASYKYGEQAIVEANRFELLWLQSKRRYYSRIKVEDEKRIAMLEERIK</sequence>
<proteinExistence type="predicted"/>
<organism evidence="1">
    <name type="scientific">viral metagenome</name>
    <dbReference type="NCBI Taxonomy" id="1070528"/>
    <lineage>
        <taxon>unclassified sequences</taxon>
        <taxon>metagenomes</taxon>
        <taxon>organismal metagenomes</taxon>
    </lineage>
</organism>
<dbReference type="EMBL" id="MT141418">
    <property type="protein sequence ID" value="QJA60717.1"/>
    <property type="molecule type" value="Genomic_DNA"/>
</dbReference>
<dbReference type="GO" id="GO:0003824">
    <property type="term" value="F:catalytic activity"/>
    <property type="evidence" value="ECO:0007669"/>
    <property type="project" value="InterPro"/>
</dbReference>
<reference evidence="1" key="1">
    <citation type="submission" date="2020-03" db="EMBL/GenBank/DDBJ databases">
        <title>The deep terrestrial virosphere.</title>
        <authorList>
            <person name="Holmfeldt K."/>
            <person name="Nilsson E."/>
            <person name="Simone D."/>
            <person name="Lopez-Fernandez M."/>
            <person name="Wu X."/>
            <person name="de Brujin I."/>
            <person name="Lundin D."/>
            <person name="Andersson A."/>
            <person name="Bertilsson S."/>
            <person name="Dopson M."/>
        </authorList>
    </citation>
    <scope>NUCLEOTIDE SEQUENCE</scope>
    <source>
        <strain evidence="1">MM415B01067</strain>
    </source>
</reference>
<dbReference type="InterPro" id="IPR015813">
    <property type="entry name" value="Pyrv/PenolPyrv_kinase-like_dom"/>
</dbReference>
<dbReference type="SUPFAM" id="SSF51621">
    <property type="entry name" value="Phosphoenolpyruvate/pyruvate domain"/>
    <property type="match status" value="1"/>
</dbReference>
<gene>
    <name evidence="1" type="ORF">MM415B01067_0018</name>
</gene>
<evidence type="ECO:0000313" key="1">
    <source>
        <dbReference type="EMBL" id="QJA60717.1"/>
    </source>
</evidence>
<dbReference type="AlphaFoldDB" id="A0A6M3IUF2"/>
<accession>A0A6M3IUF2</accession>
<name>A0A6M3IUF2_9ZZZZ</name>